<sequence length="133" mass="14416">MRLATVALLVRDYDEAIAWFTGCLRFALLEDSDLGGGKRWVRVSPPGGGAALLLARAVGPRQEAAIGNGFGGRVGLFLQSDDFWRDYEAMSARGVTFTDGPRVEDYGMVAVFVDLYGNRWDLLGSGVTQEPKA</sequence>
<gene>
    <name evidence="2" type="ORF">H3309_14770</name>
</gene>
<evidence type="ECO:0000313" key="3">
    <source>
        <dbReference type="Proteomes" id="UP000515292"/>
    </source>
</evidence>
<dbReference type="SUPFAM" id="SSF54593">
    <property type="entry name" value="Glyoxalase/Bleomycin resistance protein/Dihydroxybiphenyl dioxygenase"/>
    <property type="match status" value="1"/>
</dbReference>
<dbReference type="Gene3D" id="3.10.180.10">
    <property type="entry name" value="2,3-Dihydroxybiphenyl 1,2-Dioxygenase, domain 1"/>
    <property type="match status" value="1"/>
</dbReference>
<evidence type="ECO:0000259" key="1">
    <source>
        <dbReference type="PROSITE" id="PS51819"/>
    </source>
</evidence>
<dbReference type="InterPro" id="IPR037523">
    <property type="entry name" value="VOC_core"/>
</dbReference>
<feature type="domain" description="VOC" evidence="1">
    <location>
        <begin position="2"/>
        <end position="125"/>
    </location>
</feature>
<accession>A0A7G5IGR8</accession>
<evidence type="ECO:0000313" key="2">
    <source>
        <dbReference type="EMBL" id="QMW22560.1"/>
    </source>
</evidence>
<organism evidence="2 3">
    <name type="scientific">Sandaracinobacteroides saxicola</name>
    <dbReference type="NCBI Taxonomy" id="2759707"/>
    <lineage>
        <taxon>Bacteria</taxon>
        <taxon>Pseudomonadati</taxon>
        <taxon>Pseudomonadota</taxon>
        <taxon>Alphaproteobacteria</taxon>
        <taxon>Sphingomonadales</taxon>
        <taxon>Sphingosinicellaceae</taxon>
        <taxon>Sandaracinobacteroides</taxon>
    </lineage>
</organism>
<protein>
    <submittedName>
        <fullName evidence="2">VOC family protein</fullName>
    </submittedName>
</protein>
<dbReference type="PROSITE" id="PS51819">
    <property type="entry name" value="VOC"/>
    <property type="match status" value="1"/>
</dbReference>
<keyword evidence="3" id="KW-1185">Reference proteome</keyword>
<dbReference type="PANTHER" id="PTHR36437">
    <property type="entry name" value="GLYOXALASE/BLEOMYCIN RESISTANCE PROTEIN/DIOXYGENASE"/>
    <property type="match status" value="1"/>
</dbReference>
<dbReference type="Pfam" id="PF00903">
    <property type="entry name" value="Glyoxalase"/>
    <property type="match status" value="1"/>
</dbReference>
<dbReference type="PANTHER" id="PTHR36437:SF2">
    <property type="entry name" value="GLYOXALASE_BLEOMYCIN RESISTANCE PROTEIN_DIOXYGENASE"/>
    <property type="match status" value="1"/>
</dbReference>
<proteinExistence type="predicted"/>
<name>A0A7G5IGR8_9SPHN</name>
<reference evidence="2 3" key="1">
    <citation type="submission" date="2020-07" db="EMBL/GenBank/DDBJ databases">
        <title>Complete genome sequence for Sandaracinobacter sp. M6.</title>
        <authorList>
            <person name="Tang Y."/>
            <person name="Liu Q."/>
            <person name="Guo Z."/>
            <person name="Lei P."/>
            <person name="Huang B."/>
        </authorList>
    </citation>
    <scope>NUCLEOTIDE SEQUENCE [LARGE SCALE GENOMIC DNA]</scope>
    <source>
        <strain evidence="2 3">M6</strain>
    </source>
</reference>
<dbReference type="EMBL" id="CP059851">
    <property type="protein sequence ID" value="QMW22560.1"/>
    <property type="molecule type" value="Genomic_DNA"/>
</dbReference>
<dbReference type="AlphaFoldDB" id="A0A7G5IGR8"/>
<dbReference type="InterPro" id="IPR029068">
    <property type="entry name" value="Glyas_Bleomycin-R_OHBP_Dase"/>
</dbReference>
<dbReference type="KEGG" id="sand:H3309_14770"/>
<dbReference type="Proteomes" id="UP000515292">
    <property type="component" value="Chromosome"/>
</dbReference>
<dbReference type="RefSeq" id="WP_182295561.1">
    <property type="nucleotide sequence ID" value="NZ_CP059851.1"/>
</dbReference>
<dbReference type="InterPro" id="IPR004360">
    <property type="entry name" value="Glyas_Fos-R_dOase_dom"/>
</dbReference>